<keyword evidence="2 3" id="KW-0663">Pyridoxal phosphate</keyword>
<dbReference type="Gene3D" id="3.40.640.10">
    <property type="entry name" value="Type I PLP-dependent aspartate aminotransferase-like (Major domain)"/>
    <property type="match status" value="1"/>
</dbReference>
<dbReference type="GO" id="GO:0005737">
    <property type="term" value="C:cytoplasm"/>
    <property type="evidence" value="ECO:0007669"/>
    <property type="project" value="TreeGrafter"/>
</dbReference>
<organism evidence="5 6">
    <name type="scientific">Segetibacter aerophilus</name>
    <dbReference type="NCBI Taxonomy" id="670293"/>
    <lineage>
        <taxon>Bacteria</taxon>
        <taxon>Pseudomonadati</taxon>
        <taxon>Bacteroidota</taxon>
        <taxon>Chitinophagia</taxon>
        <taxon>Chitinophagales</taxon>
        <taxon>Chitinophagaceae</taxon>
        <taxon>Segetibacter</taxon>
    </lineage>
</organism>
<accession>A0A512BAC1</accession>
<dbReference type="FunFam" id="3.40.640.10:FF:000046">
    <property type="entry name" value="Cystathionine gamma-lyase"/>
    <property type="match status" value="1"/>
</dbReference>
<sequence length="363" mass="40733">MQTSNFVFKTVDEMRSAFKDEYSTYLYSRGLNPTVDMLRKKLAALDEAEDCLVFNSGAAAIFAAVLANVKTGDHIVSVKAPYSWAQKTFDVFLTRFNITTTYIDGTDITNFEKAITANTSIIYLECPNSWDYSLQDLQAVAQLAKKHNIVTICDNSYCTPIYQKPITFGIDLVLQSATKYIGGHSDTVAGVLSGSSEMMARIFNSEYLNIGSGIQPFNAWLLLRGLRTLPARLERISATTLEVIKFLQSNPKVEKVIYPLDESFHQYELAKKQMKGAGGLLTFVLRAETACEIETFCNSLKHILMAVSWGGYESLIIPKVAGMERLTFDRNIADHQMVRLYVGLEEATYIIEDLQQAFDKMKE</sequence>
<evidence type="ECO:0000256" key="1">
    <source>
        <dbReference type="ARBA" id="ARBA00001933"/>
    </source>
</evidence>
<dbReference type="InterPro" id="IPR015422">
    <property type="entry name" value="PyrdxlP-dep_Trfase_small"/>
</dbReference>
<dbReference type="Gene3D" id="3.90.1150.10">
    <property type="entry name" value="Aspartate Aminotransferase, domain 1"/>
    <property type="match status" value="1"/>
</dbReference>
<dbReference type="InterPro" id="IPR015424">
    <property type="entry name" value="PyrdxlP-dep_Trfase"/>
</dbReference>
<dbReference type="Pfam" id="PF01053">
    <property type="entry name" value="Cys_Met_Meta_PP"/>
    <property type="match status" value="1"/>
</dbReference>
<dbReference type="PANTHER" id="PTHR11808">
    <property type="entry name" value="TRANS-SULFURATION ENZYME FAMILY MEMBER"/>
    <property type="match status" value="1"/>
</dbReference>
<evidence type="ECO:0000256" key="3">
    <source>
        <dbReference type="PIRSR" id="PIRSR001434-2"/>
    </source>
</evidence>
<dbReference type="GO" id="GO:0019346">
    <property type="term" value="P:transsulfuration"/>
    <property type="evidence" value="ECO:0007669"/>
    <property type="project" value="InterPro"/>
</dbReference>
<comment type="caution">
    <text evidence="5">The sequence shown here is derived from an EMBL/GenBank/DDBJ whole genome shotgun (WGS) entry which is preliminary data.</text>
</comment>
<dbReference type="AlphaFoldDB" id="A0A512BAC1"/>
<dbReference type="PANTHER" id="PTHR11808:SF80">
    <property type="entry name" value="CYSTATHIONINE GAMMA-LYASE"/>
    <property type="match status" value="1"/>
</dbReference>
<dbReference type="InterPro" id="IPR000277">
    <property type="entry name" value="Cys/Met-Metab_PyrdxlP-dep_enz"/>
</dbReference>
<feature type="modified residue" description="N6-(pyridoxal phosphate)lysine" evidence="3">
    <location>
        <position position="179"/>
    </location>
</feature>
<proteinExistence type="inferred from homology"/>
<evidence type="ECO:0000256" key="2">
    <source>
        <dbReference type="ARBA" id="ARBA00022898"/>
    </source>
</evidence>
<keyword evidence="6" id="KW-1185">Reference proteome</keyword>
<evidence type="ECO:0000313" key="5">
    <source>
        <dbReference type="EMBL" id="GEO08905.1"/>
    </source>
</evidence>
<name>A0A512BAC1_9BACT</name>
<dbReference type="GO" id="GO:0030170">
    <property type="term" value="F:pyridoxal phosphate binding"/>
    <property type="evidence" value="ECO:0007669"/>
    <property type="project" value="InterPro"/>
</dbReference>
<dbReference type="GO" id="GO:0016846">
    <property type="term" value="F:carbon-sulfur lyase activity"/>
    <property type="evidence" value="ECO:0007669"/>
    <property type="project" value="TreeGrafter"/>
</dbReference>
<reference evidence="5 6" key="1">
    <citation type="submission" date="2019-07" db="EMBL/GenBank/DDBJ databases">
        <title>Whole genome shotgun sequence of Segetibacter aerophilus NBRC 106135.</title>
        <authorList>
            <person name="Hosoyama A."/>
            <person name="Uohara A."/>
            <person name="Ohji S."/>
            <person name="Ichikawa N."/>
        </authorList>
    </citation>
    <scope>NUCLEOTIDE SEQUENCE [LARGE SCALE GENOMIC DNA]</scope>
    <source>
        <strain evidence="5 6">NBRC 106135</strain>
    </source>
</reference>
<dbReference type="SUPFAM" id="SSF53383">
    <property type="entry name" value="PLP-dependent transferases"/>
    <property type="match status" value="1"/>
</dbReference>
<evidence type="ECO:0000313" key="6">
    <source>
        <dbReference type="Proteomes" id="UP000321513"/>
    </source>
</evidence>
<comment type="cofactor">
    <cofactor evidence="1 4">
        <name>pyridoxal 5'-phosphate</name>
        <dbReference type="ChEBI" id="CHEBI:597326"/>
    </cofactor>
</comment>
<gene>
    <name evidence="5" type="ORF">SAE01_14010</name>
</gene>
<dbReference type="InterPro" id="IPR015421">
    <property type="entry name" value="PyrdxlP-dep_Trfase_major"/>
</dbReference>
<dbReference type="Proteomes" id="UP000321513">
    <property type="component" value="Unassembled WGS sequence"/>
</dbReference>
<evidence type="ECO:0000256" key="4">
    <source>
        <dbReference type="RuleBase" id="RU362118"/>
    </source>
</evidence>
<dbReference type="InterPro" id="IPR054542">
    <property type="entry name" value="Cys_met_metab_PP"/>
</dbReference>
<dbReference type="EMBL" id="BJYT01000004">
    <property type="protein sequence ID" value="GEO08905.1"/>
    <property type="molecule type" value="Genomic_DNA"/>
</dbReference>
<dbReference type="CDD" id="cd00614">
    <property type="entry name" value="CGS_like"/>
    <property type="match status" value="1"/>
</dbReference>
<dbReference type="PIRSF" id="PIRSF001434">
    <property type="entry name" value="CGS"/>
    <property type="match status" value="1"/>
</dbReference>
<dbReference type="PROSITE" id="PS00868">
    <property type="entry name" value="CYS_MET_METAB_PP"/>
    <property type="match status" value="1"/>
</dbReference>
<protein>
    <submittedName>
        <fullName evidence="5">Cystathionine gamma-synthase</fullName>
    </submittedName>
</protein>
<comment type="similarity">
    <text evidence="4">Belongs to the trans-sulfuration enzymes family.</text>
</comment>